<gene>
    <name evidence="5" type="ORF">F8388_016857</name>
</gene>
<evidence type="ECO:0000256" key="1">
    <source>
        <dbReference type="ARBA" id="ARBA00004496"/>
    </source>
</evidence>
<feature type="region of interest" description="Disordered" evidence="4">
    <location>
        <begin position="1"/>
        <end position="41"/>
    </location>
</feature>
<comment type="similarity">
    <text evidence="2">Belongs to the Rho GDI family.</text>
</comment>
<keyword evidence="3" id="KW-0963">Cytoplasm</keyword>
<dbReference type="InterPro" id="IPR032675">
    <property type="entry name" value="LRR_dom_sf"/>
</dbReference>
<evidence type="ECO:0000256" key="4">
    <source>
        <dbReference type="SAM" id="MobiDB-lite"/>
    </source>
</evidence>
<dbReference type="PANTHER" id="PTHR24637">
    <property type="entry name" value="COLLAGEN"/>
    <property type="match status" value="1"/>
</dbReference>
<name>A0A7J6ERP3_CANSA</name>
<evidence type="ECO:0000256" key="3">
    <source>
        <dbReference type="ARBA" id="ARBA00022490"/>
    </source>
</evidence>
<dbReference type="InterPro" id="IPR000406">
    <property type="entry name" value="Rho_GDI"/>
</dbReference>
<evidence type="ECO:0000313" key="5">
    <source>
        <dbReference type="EMBL" id="KAF4361048.1"/>
    </source>
</evidence>
<feature type="non-terminal residue" evidence="5">
    <location>
        <position position="1"/>
    </location>
</feature>
<dbReference type="Gene3D" id="3.80.10.10">
    <property type="entry name" value="Ribonuclease Inhibitor"/>
    <property type="match status" value="1"/>
</dbReference>
<sequence>SISSSRDKNGVIARLAEDVHMDRVPGMPGAPGMPGMPETPGVPGVPGMPGGPGMPGVPGTPGVPGIPGGSGGPGMPGVPETPGVPGIPGGSGGPGMPGVPETPGVPGVPGGSWGPGMPGVPETPGVPGMPGGSGGPGVPGTWETPGQRMERDKNGIVAITRGARLVEDVHIDSVPKIIRLPITCLEVGMKKVVTTLYTKSNNYVHTLEEETTPSGVLARGSYSAKLMFEDDDGRVHMELKLNFDFSRSFRPWFRRKWSLSEGGVFPRLKNLHLKSCYRLKVTLLGDYFPSLTELVVGDSEELIPSLLPRAQLMQAPLISLKKIVFSLCFNLTHLDEAAFQHLTSLEELTIEGCPNLQLQRETGEDWPIIAHIPNITVDRKKIFYNRIRKLRENSEWQEGCKRGSSVSDLDPPV</sequence>
<dbReference type="PANTHER" id="PTHR24637:SF421">
    <property type="entry name" value="CUTICLE COLLAGEN DPY-2"/>
    <property type="match status" value="1"/>
</dbReference>
<dbReference type="GO" id="GO:0005737">
    <property type="term" value="C:cytoplasm"/>
    <property type="evidence" value="ECO:0007669"/>
    <property type="project" value="UniProtKB-SubCell"/>
</dbReference>
<proteinExistence type="inferred from homology"/>
<dbReference type="GO" id="GO:0005094">
    <property type="term" value="F:Rho GDP-dissociation inhibitor activity"/>
    <property type="evidence" value="ECO:0007669"/>
    <property type="project" value="InterPro"/>
</dbReference>
<dbReference type="SUPFAM" id="SSF81296">
    <property type="entry name" value="E set domains"/>
    <property type="match status" value="1"/>
</dbReference>
<reference evidence="5 6" key="1">
    <citation type="journal article" date="2020" name="bioRxiv">
        <title>Sequence and annotation of 42 cannabis genomes reveals extensive copy number variation in cannabinoid synthesis and pathogen resistance genes.</title>
        <authorList>
            <person name="Mckernan K.J."/>
            <person name="Helbert Y."/>
            <person name="Kane L.T."/>
            <person name="Ebling H."/>
            <person name="Zhang L."/>
            <person name="Liu B."/>
            <person name="Eaton Z."/>
            <person name="Mclaughlin S."/>
            <person name="Kingan S."/>
            <person name="Baybayan P."/>
            <person name="Concepcion G."/>
            <person name="Jordan M."/>
            <person name="Riva A."/>
            <person name="Barbazuk W."/>
            <person name="Harkins T."/>
        </authorList>
    </citation>
    <scope>NUCLEOTIDE SEQUENCE [LARGE SCALE GENOMIC DNA]</scope>
    <source>
        <strain evidence="6">cv. Jamaican Lion 4</strain>
        <tissue evidence="5">Leaf</tissue>
    </source>
</reference>
<dbReference type="Proteomes" id="UP000525078">
    <property type="component" value="Unassembled WGS sequence"/>
</dbReference>
<dbReference type="InterPro" id="IPR014756">
    <property type="entry name" value="Ig_E-set"/>
</dbReference>
<accession>A0A7J6ERP3</accession>
<dbReference type="EMBL" id="JAATIP010000196">
    <property type="protein sequence ID" value="KAF4361048.1"/>
    <property type="molecule type" value="Genomic_DNA"/>
</dbReference>
<feature type="compositionally biased region" description="Basic and acidic residues" evidence="4">
    <location>
        <begin position="1"/>
        <end position="23"/>
    </location>
</feature>
<dbReference type="SUPFAM" id="SSF52047">
    <property type="entry name" value="RNI-like"/>
    <property type="match status" value="1"/>
</dbReference>
<protein>
    <submittedName>
        <fullName evidence="5">Uncharacterized protein</fullName>
    </submittedName>
</protein>
<evidence type="ECO:0000313" key="6">
    <source>
        <dbReference type="Proteomes" id="UP000525078"/>
    </source>
</evidence>
<dbReference type="InterPro" id="IPR024792">
    <property type="entry name" value="RhoGDI_dom_sf"/>
</dbReference>
<comment type="subcellular location">
    <subcellularLocation>
        <location evidence="1">Cytoplasm</location>
    </subcellularLocation>
</comment>
<dbReference type="AlphaFoldDB" id="A0A7J6ERP3"/>
<evidence type="ECO:0000256" key="2">
    <source>
        <dbReference type="ARBA" id="ARBA00009758"/>
    </source>
</evidence>
<comment type="caution">
    <text evidence="5">The sequence shown here is derived from an EMBL/GenBank/DDBJ whole genome shotgun (WGS) entry which is preliminary data.</text>
</comment>
<dbReference type="GO" id="GO:0007266">
    <property type="term" value="P:Rho protein signal transduction"/>
    <property type="evidence" value="ECO:0007669"/>
    <property type="project" value="InterPro"/>
</dbReference>
<organism evidence="5 6">
    <name type="scientific">Cannabis sativa</name>
    <name type="common">Hemp</name>
    <name type="synonym">Marijuana</name>
    <dbReference type="NCBI Taxonomy" id="3483"/>
    <lineage>
        <taxon>Eukaryota</taxon>
        <taxon>Viridiplantae</taxon>
        <taxon>Streptophyta</taxon>
        <taxon>Embryophyta</taxon>
        <taxon>Tracheophyta</taxon>
        <taxon>Spermatophyta</taxon>
        <taxon>Magnoliopsida</taxon>
        <taxon>eudicotyledons</taxon>
        <taxon>Gunneridae</taxon>
        <taxon>Pentapetalae</taxon>
        <taxon>rosids</taxon>
        <taxon>fabids</taxon>
        <taxon>Rosales</taxon>
        <taxon>Cannabaceae</taxon>
        <taxon>Cannabis</taxon>
    </lineage>
</organism>
<dbReference type="Pfam" id="PF02115">
    <property type="entry name" value="Rho_GDI"/>
    <property type="match status" value="1"/>
</dbReference>
<dbReference type="Gene3D" id="2.70.50.30">
    <property type="entry name" value="Coagulation Factor XIII, subunit A, domain 1"/>
    <property type="match status" value="1"/>
</dbReference>